<organism evidence="2 3">
    <name type="scientific">Clarias magur</name>
    <name type="common">Asian catfish</name>
    <name type="synonym">Macropteronotus magur</name>
    <dbReference type="NCBI Taxonomy" id="1594786"/>
    <lineage>
        <taxon>Eukaryota</taxon>
        <taxon>Metazoa</taxon>
        <taxon>Chordata</taxon>
        <taxon>Craniata</taxon>
        <taxon>Vertebrata</taxon>
        <taxon>Euteleostomi</taxon>
        <taxon>Actinopterygii</taxon>
        <taxon>Neopterygii</taxon>
        <taxon>Teleostei</taxon>
        <taxon>Ostariophysi</taxon>
        <taxon>Siluriformes</taxon>
        <taxon>Clariidae</taxon>
        <taxon>Clarias</taxon>
    </lineage>
</organism>
<feature type="non-terminal residue" evidence="2">
    <location>
        <position position="173"/>
    </location>
</feature>
<proteinExistence type="predicted"/>
<evidence type="ECO:0000259" key="1">
    <source>
        <dbReference type="Pfam" id="PF04970"/>
    </source>
</evidence>
<evidence type="ECO:0000313" key="3">
    <source>
        <dbReference type="Proteomes" id="UP000727407"/>
    </source>
</evidence>
<accession>A0A8J4TV11</accession>
<dbReference type="OrthoDB" id="9597681at2759"/>
<dbReference type="EMBL" id="QNUK01000092">
    <property type="protein sequence ID" value="KAF5902320.1"/>
    <property type="molecule type" value="Genomic_DNA"/>
</dbReference>
<dbReference type="Proteomes" id="UP000727407">
    <property type="component" value="Unassembled WGS sequence"/>
</dbReference>
<dbReference type="InterPro" id="IPR007053">
    <property type="entry name" value="LRAT_dom"/>
</dbReference>
<name>A0A8J4TV11_CLAMG</name>
<protein>
    <recommendedName>
        <fullName evidence="1">LRAT domain-containing protein</fullName>
    </recommendedName>
</protein>
<reference evidence="2" key="1">
    <citation type="submission" date="2020-07" db="EMBL/GenBank/DDBJ databases">
        <title>Clarias magur genome sequencing, assembly and annotation.</title>
        <authorList>
            <person name="Kushwaha B."/>
            <person name="Kumar R."/>
            <person name="Das P."/>
            <person name="Joshi C.G."/>
            <person name="Kumar D."/>
            <person name="Nagpure N.S."/>
            <person name="Pandey M."/>
            <person name="Agarwal S."/>
            <person name="Srivastava S."/>
            <person name="Singh M."/>
            <person name="Sahoo L."/>
            <person name="Jayasankar P."/>
            <person name="Meher P.K."/>
            <person name="Koringa P.G."/>
            <person name="Iquebal M.A."/>
            <person name="Das S.P."/>
            <person name="Bit A."/>
            <person name="Patnaik S."/>
            <person name="Patel N."/>
            <person name="Shah T.M."/>
            <person name="Hinsu A."/>
            <person name="Jena J.K."/>
        </authorList>
    </citation>
    <scope>NUCLEOTIDE SEQUENCE</scope>
    <source>
        <strain evidence="2">CIFAMagur01</strain>
        <tissue evidence="2">Testis</tissue>
    </source>
</reference>
<keyword evidence="3" id="KW-1185">Reference proteome</keyword>
<dbReference type="Pfam" id="PF04970">
    <property type="entry name" value="LRAT"/>
    <property type="match status" value="1"/>
</dbReference>
<comment type="caution">
    <text evidence="2">The sequence shown here is derived from an EMBL/GenBank/DDBJ whole genome shotgun (WGS) entry which is preliminary data.</text>
</comment>
<evidence type="ECO:0000313" key="2">
    <source>
        <dbReference type="EMBL" id="KAF5902320.1"/>
    </source>
</evidence>
<gene>
    <name evidence="2" type="ORF">DAT39_007932</name>
</gene>
<dbReference type="AlphaFoldDB" id="A0A8J4TV11"/>
<feature type="domain" description="LRAT" evidence="1">
    <location>
        <begin position="32"/>
        <end position="148"/>
    </location>
</feature>
<dbReference type="Gene3D" id="3.90.1720.10">
    <property type="entry name" value="endopeptidase domain like (from Nostoc punctiforme)"/>
    <property type="match status" value="1"/>
</dbReference>
<sequence length="173" mass="19147">MASNFLIAIGCAPDGFTVVKSSDEKYTGNAKLGDLFMVKCGSSGEGASLGYYHAGVYCSEEEQEIIHFTFTSSQKNSSRSKASSKSCSGEGVVSKLNVNVFCGQSRFAIYRKIEGVPQSFKNDVRQAMMKTPQYNLSEYNCIHFALELLHVDTKTTEDYIKRILKIFNNKGTE</sequence>